<evidence type="ECO:0000313" key="5">
    <source>
        <dbReference type="EMBL" id="MFC5423929.1"/>
    </source>
</evidence>
<dbReference type="SMART" id="SM00283">
    <property type="entry name" value="MA"/>
    <property type="match status" value="1"/>
</dbReference>
<dbReference type="PROSITE" id="PS50111">
    <property type="entry name" value="CHEMOTAXIS_TRANSDUC_2"/>
    <property type="match status" value="1"/>
</dbReference>
<dbReference type="SUPFAM" id="SSF58104">
    <property type="entry name" value="Methyl-accepting chemotaxis protein (MCP) signaling domain"/>
    <property type="match status" value="1"/>
</dbReference>
<sequence length="532" mass="56217">MFPRTFKATVGQRLALWGVLLGALSCLYVAAELVGSRKLHRFTQALAAQSDLAQRLEATTMVFERISVAIFSGMRAEPSDLEVLAIGAEDIASRLGGKLEVDALTIAGRALAMREAPDIATARAELRVIADKRSALRRGLGEEIGRLSASLSHHVESAHQNKVLLSLLGLFSLIFIVVLEHRWLVRPITGMARALTKSRQQDGELDKLAMRRDEIGMLGQALLAHLHGQAAEQEAARARLSALSGEVARQEAAQARNAAFQERIALIAQALEQHGSRLSQAAGEFAQLSGVVDERAGAATQSTQRVSGHVDHVAGAISEVSSLLATAASEAQRTSDVADAAKALVDEATADTVVLCEAVGKIVQVIDVIGAVASQTNLLALNATIEAARAGEAGRGFAVVAGEVKQLANRTAEATDDVRKGLDQINIAAQRITMRVGALVTSVEKVDKAALSIAELTARQDVGSRSISEATMRTAGDVRLVAEQVEQLAGTLASWRQTAGSVTAASADLDRQAAELRQAVDGFITRRELVGA</sequence>
<dbReference type="PANTHER" id="PTHR32089:SF112">
    <property type="entry name" value="LYSOZYME-LIKE PROTEIN-RELATED"/>
    <property type="match status" value="1"/>
</dbReference>
<dbReference type="PANTHER" id="PTHR32089">
    <property type="entry name" value="METHYL-ACCEPTING CHEMOTAXIS PROTEIN MCPB"/>
    <property type="match status" value="1"/>
</dbReference>
<keyword evidence="6" id="KW-1185">Reference proteome</keyword>
<dbReference type="InterPro" id="IPR004089">
    <property type="entry name" value="MCPsignal_dom"/>
</dbReference>
<gene>
    <name evidence="5" type="ORF">ACFPOB_30885</name>
</gene>
<dbReference type="Pfam" id="PF00015">
    <property type="entry name" value="MCPsignal"/>
    <property type="match status" value="1"/>
</dbReference>
<proteinExistence type="predicted"/>
<evidence type="ECO:0000256" key="2">
    <source>
        <dbReference type="PROSITE-ProRule" id="PRU00284"/>
    </source>
</evidence>
<protein>
    <submittedName>
        <fullName evidence="5">Methyl-accepting chemotaxis protein</fullName>
    </submittedName>
</protein>
<keyword evidence="3" id="KW-0472">Membrane</keyword>
<reference evidence="6" key="1">
    <citation type="journal article" date="2019" name="Int. J. Syst. Evol. Microbiol.">
        <title>The Global Catalogue of Microorganisms (GCM) 10K type strain sequencing project: providing services to taxonomists for standard genome sequencing and annotation.</title>
        <authorList>
            <consortium name="The Broad Institute Genomics Platform"/>
            <consortium name="The Broad Institute Genome Sequencing Center for Infectious Disease"/>
            <person name="Wu L."/>
            <person name="Ma J."/>
        </authorList>
    </citation>
    <scope>NUCLEOTIDE SEQUENCE [LARGE SCALE GENOMIC DNA]</scope>
    <source>
        <strain evidence="6">NCAIM B.01391</strain>
    </source>
</reference>
<evidence type="ECO:0000313" key="6">
    <source>
        <dbReference type="Proteomes" id="UP001596053"/>
    </source>
</evidence>
<comment type="caution">
    <text evidence="5">The sequence shown here is derived from an EMBL/GenBank/DDBJ whole genome shotgun (WGS) entry which is preliminary data.</text>
</comment>
<keyword evidence="3" id="KW-1133">Transmembrane helix</keyword>
<keyword evidence="3" id="KW-0812">Transmembrane</keyword>
<dbReference type="PROSITE" id="PS51257">
    <property type="entry name" value="PROKAR_LIPOPROTEIN"/>
    <property type="match status" value="1"/>
</dbReference>
<dbReference type="Gene3D" id="6.10.340.10">
    <property type="match status" value="1"/>
</dbReference>
<feature type="transmembrane region" description="Helical" evidence="3">
    <location>
        <begin position="163"/>
        <end position="185"/>
    </location>
</feature>
<dbReference type="RefSeq" id="WP_377801963.1">
    <property type="nucleotide sequence ID" value="NZ_JBHSLW010000141.1"/>
</dbReference>
<dbReference type="EMBL" id="JBHSLW010000141">
    <property type="protein sequence ID" value="MFC5423929.1"/>
    <property type="molecule type" value="Genomic_DNA"/>
</dbReference>
<name>A0ABW0J2C1_9HYPH</name>
<accession>A0ABW0J2C1</accession>
<feature type="domain" description="Methyl-accepting transducer" evidence="4">
    <location>
        <begin position="274"/>
        <end position="510"/>
    </location>
</feature>
<evidence type="ECO:0000256" key="1">
    <source>
        <dbReference type="ARBA" id="ARBA00023224"/>
    </source>
</evidence>
<dbReference type="Gene3D" id="1.10.287.950">
    <property type="entry name" value="Methyl-accepting chemotaxis protein"/>
    <property type="match status" value="1"/>
</dbReference>
<evidence type="ECO:0000256" key="3">
    <source>
        <dbReference type="SAM" id="Phobius"/>
    </source>
</evidence>
<keyword evidence="1 2" id="KW-0807">Transducer</keyword>
<dbReference type="Proteomes" id="UP001596053">
    <property type="component" value="Unassembled WGS sequence"/>
</dbReference>
<organism evidence="5 6">
    <name type="scientific">Bosea eneae</name>
    <dbReference type="NCBI Taxonomy" id="151454"/>
    <lineage>
        <taxon>Bacteria</taxon>
        <taxon>Pseudomonadati</taxon>
        <taxon>Pseudomonadota</taxon>
        <taxon>Alphaproteobacteria</taxon>
        <taxon>Hyphomicrobiales</taxon>
        <taxon>Boseaceae</taxon>
        <taxon>Bosea</taxon>
    </lineage>
</organism>
<evidence type="ECO:0000259" key="4">
    <source>
        <dbReference type="PROSITE" id="PS50111"/>
    </source>
</evidence>